<dbReference type="GO" id="GO:0061630">
    <property type="term" value="F:ubiquitin protein ligase activity"/>
    <property type="evidence" value="ECO:0007669"/>
    <property type="project" value="UniProtKB-EC"/>
</dbReference>
<evidence type="ECO:0000313" key="9">
    <source>
        <dbReference type="Proteomes" id="UP000567179"/>
    </source>
</evidence>
<dbReference type="GO" id="GO:0000209">
    <property type="term" value="P:protein polyubiquitination"/>
    <property type="evidence" value="ECO:0007669"/>
    <property type="project" value="InterPro"/>
</dbReference>
<dbReference type="Gene3D" id="3.90.1750.10">
    <property type="entry name" value="Hect, E3 ligase catalytic domains"/>
    <property type="match status" value="1"/>
</dbReference>
<dbReference type="EMBL" id="JAACJJ010000058">
    <property type="protein sequence ID" value="KAF5309887.1"/>
    <property type="molecule type" value="Genomic_DNA"/>
</dbReference>
<dbReference type="EC" id="2.3.2.26" evidence="2"/>
<dbReference type="PANTHER" id="PTHR45700">
    <property type="entry name" value="UBIQUITIN-PROTEIN LIGASE E3C"/>
    <property type="match status" value="1"/>
</dbReference>
<accession>A0A8H5ARY7</accession>
<feature type="region of interest" description="Disordered" evidence="6">
    <location>
        <begin position="198"/>
        <end position="244"/>
    </location>
</feature>
<dbReference type="Pfam" id="PF00632">
    <property type="entry name" value="HECT"/>
    <property type="match status" value="1"/>
</dbReference>
<dbReference type="InterPro" id="IPR044611">
    <property type="entry name" value="E3A/B/C-like"/>
</dbReference>
<protein>
    <recommendedName>
        <fullName evidence="2">HECT-type E3 ubiquitin transferase</fullName>
        <ecNumber evidence="2">2.3.2.26</ecNumber>
    </recommendedName>
</protein>
<evidence type="ECO:0000313" key="8">
    <source>
        <dbReference type="EMBL" id="KAF5309887.1"/>
    </source>
</evidence>
<evidence type="ECO:0000259" key="7">
    <source>
        <dbReference type="PROSITE" id="PS50237"/>
    </source>
</evidence>
<feature type="active site" description="Glycyl thioester intermediate" evidence="5">
    <location>
        <position position="1302"/>
    </location>
</feature>
<dbReference type="Proteomes" id="UP000567179">
    <property type="component" value="Unassembled WGS sequence"/>
</dbReference>
<feature type="compositionally biased region" description="Low complexity" evidence="6">
    <location>
        <begin position="198"/>
        <end position="222"/>
    </location>
</feature>
<proteinExistence type="predicted"/>
<feature type="region of interest" description="Disordered" evidence="6">
    <location>
        <begin position="523"/>
        <end position="566"/>
    </location>
</feature>
<feature type="region of interest" description="Disordered" evidence="6">
    <location>
        <begin position="639"/>
        <end position="668"/>
    </location>
</feature>
<evidence type="ECO:0000256" key="6">
    <source>
        <dbReference type="SAM" id="MobiDB-lite"/>
    </source>
</evidence>
<feature type="region of interest" description="Disordered" evidence="6">
    <location>
        <begin position="1"/>
        <end position="25"/>
    </location>
</feature>
<reference evidence="8 9" key="1">
    <citation type="journal article" date="2020" name="ISME J.">
        <title>Uncovering the hidden diversity of litter-decomposition mechanisms in mushroom-forming fungi.</title>
        <authorList>
            <person name="Floudas D."/>
            <person name="Bentzer J."/>
            <person name="Ahren D."/>
            <person name="Johansson T."/>
            <person name="Persson P."/>
            <person name="Tunlid A."/>
        </authorList>
    </citation>
    <scope>NUCLEOTIDE SEQUENCE [LARGE SCALE GENOMIC DNA]</scope>
    <source>
        <strain evidence="8 9">CBS 101986</strain>
    </source>
</reference>
<dbReference type="Gene3D" id="3.30.2410.10">
    <property type="entry name" value="Hect, E3 ligase catalytic domain"/>
    <property type="match status" value="1"/>
</dbReference>
<dbReference type="CDD" id="cd00078">
    <property type="entry name" value="HECTc"/>
    <property type="match status" value="1"/>
</dbReference>
<gene>
    <name evidence="8" type="ORF">D9619_010190</name>
</gene>
<organism evidence="8 9">
    <name type="scientific">Psilocybe cf. subviscida</name>
    <dbReference type="NCBI Taxonomy" id="2480587"/>
    <lineage>
        <taxon>Eukaryota</taxon>
        <taxon>Fungi</taxon>
        <taxon>Dikarya</taxon>
        <taxon>Basidiomycota</taxon>
        <taxon>Agaricomycotina</taxon>
        <taxon>Agaricomycetes</taxon>
        <taxon>Agaricomycetidae</taxon>
        <taxon>Agaricales</taxon>
        <taxon>Agaricineae</taxon>
        <taxon>Strophariaceae</taxon>
        <taxon>Psilocybe</taxon>
    </lineage>
</organism>
<sequence length="1334" mass="144635">MFPFPAYTGTPEHKRTINLGGASSNTSLTPDAIFSSVQAARNARQEHKARSAAAVQVQRWWRGEKERREVREGVWRVFEEALGGGGNEGGMDVQGEARRDEMTALRCLVLIGHGMTGEEALEMWAQQALNRGSGTRSVDTLWRPDDTTGPILATTRESYEVLVRQTAVLMLKAVARDPTSPRAASFLAVLRALLSPGDTSPSSSAPPAASSSTLAPPKKSTSNAKSQISSRTTTASSKPTASAAIGAKGAESRIERAQACARLTRYLMRKGLYGFLGQAVRGVVSSFLLFFIIIFALRSILLAFAIDESRASYVRENFRMLSLRRPATAATADSPTAHAASALVELAVLPLTTFASSSPASSSSVNANSMDVDSDQVESDRNPYLDALTQLVTRVLSIPLLPNRLPLAALPRLVGALPLQKFEVLAGRVDGILAPTPTEYVSTAIASFTYAPVKKAAPCEGQSKAISTSAADKLHLLANLHLFASPHYKLMSAAAMETYLRLTTGLLDRLPFGVLTKKAVAEKGEKGKGKAGKGKGKHVNKKQRLLGNAASNSNSNSAYSSMDESDSRMTKVTVVESFDAAAKPPKEEDIEVDAKTAARLSKLGAQAHLSALVAAAGGKRGVFPSLVGYLFSLTTAFGSSSASSSSGVAPTAEQGAAERDRGTSPAAEAEKSILNHLLASTGGGLVRELYRDLVRRGTLGKTEDGYGPGYGFGGRNGSVSIMDPSNTPQWPPLLFLADLYAQALLTMGDDEFFGVAGSVSAAGSTFSSASANVNPNNTARAARNPLTLDELTEFSKQLLNIAFALYYREDSNAGVFGGSGSVMQQDVAEGVRCTWEAAREKVTRCLVGIHARDSRKSFVPADHWLATAHLDMHSFVEAAVLEEQQLSNSESDADNNAAVSLPMRGPRSYNNRQLSKRQIAAMSPRLGVLNNIPFAIPFEVRVNIFRHFVMNDMMARSGSTDSFGRRFGGGGGPWGYGGKARVQVRRGMVAQDGFDRLGEVDLKAPIEITFIDQFGQEEAGIDGGGVFKEFFTSLCQEVFDTDRGLWLANKKNELYPNPHAYATEAHSLNWYRFIGRILGKAMYEGILVDVAFAGFFLAKWLGRQSFLDDLSSLDPDLYNGLIFLKHFNGNVEDLSLNFTMAIDEFGVTKSVDLIPNGSNITVTKENRLQYIYCVSHYRLSKQIKAQSAAFFEGLSEMIDQKWLRMFNQQEVQILIGGVNAPIDLDDLRRHTNYGGLYDDGHEVVRMFWEVVNDFDQEQRRALLRFVTSCSRPPLLGFKELVPNFSIRDAGSDQYRLPTSSTCVNLLKLPRYNNPTTLRQKLLQAINSNAGFDLS</sequence>
<feature type="compositionally biased region" description="Basic residues" evidence="6">
    <location>
        <begin position="529"/>
        <end position="544"/>
    </location>
</feature>
<dbReference type="FunFam" id="3.30.2410.10:FF:000011">
    <property type="entry name" value="Putative Ubiquitin-protein ligase E3C"/>
    <property type="match status" value="1"/>
</dbReference>
<dbReference type="SUPFAM" id="SSF56204">
    <property type="entry name" value="Hect, E3 ligase catalytic domain"/>
    <property type="match status" value="1"/>
</dbReference>
<evidence type="ECO:0000256" key="4">
    <source>
        <dbReference type="ARBA" id="ARBA00022786"/>
    </source>
</evidence>
<dbReference type="InterPro" id="IPR000569">
    <property type="entry name" value="HECT_dom"/>
</dbReference>
<dbReference type="FunFam" id="3.30.2160.10:FF:000002">
    <property type="entry name" value="Putative Ubiquitin-protein ligase E3C"/>
    <property type="match status" value="1"/>
</dbReference>
<comment type="catalytic activity">
    <reaction evidence="1">
        <text>S-ubiquitinyl-[E2 ubiquitin-conjugating enzyme]-L-cysteine + [acceptor protein]-L-lysine = [E2 ubiquitin-conjugating enzyme]-L-cysteine + N(6)-ubiquitinyl-[acceptor protein]-L-lysine.</text>
        <dbReference type="EC" id="2.3.2.26"/>
    </reaction>
</comment>
<dbReference type="PANTHER" id="PTHR45700:SF2">
    <property type="entry name" value="UBIQUITIN-PROTEIN LIGASE E3C"/>
    <property type="match status" value="1"/>
</dbReference>
<name>A0A8H5ARY7_9AGAR</name>
<feature type="domain" description="HECT" evidence="7">
    <location>
        <begin position="998"/>
        <end position="1334"/>
    </location>
</feature>
<keyword evidence="3" id="KW-0808">Transferase</keyword>
<dbReference type="InterPro" id="IPR035983">
    <property type="entry name" value="Hect_E3_ubiquitin_ligase"/>
</dbReference>
<dbReference type="PROSITE" id="PS50096">
    <property type="entry name" value="IQ"/>
    <property type="match status" value="1"/>
</dbReference>
<dbReference type="Gene3D" id="3.30.2160.10">
    <property type="entry name" value="Hect, E3 ligase catalytic domain"/>
    <property type="match status" value="1"/>
</dbReference>
<dbReference type="PROSITE" id="PS50237">
    <property type="entry name" value="HECT"/>
    <property type="match status" value="1"/>
</dbReference>
<feature type="compositionally biased region" description="Low complexity" evidence="6">
    <location>
        <begin position="548"/>
        <end position="561"/>
    </location>
</feature>
<evidence type="ECO:0000256" key="1">
    <source>
        <dbReference type="ARBA" id="ARBA00000885"/>
    </source>
</evidence>
<dbReference type="GO" id="GO:0006511">
    <property type="term" value="P:ubiquitin-dependent protein catabolic process"/>
    <property type="evidence" value="ECO:0007669"/>
    <property type="project" value="TreeGrafter"/>
</dbReference>
<comment type="caution">
    <text evidence="8">The sequence shown here is derived from an EMBL/GenBank/DDBJ whole genome shotgun (WGS) entry which is preliminary data.</text>
</comment>
<evidence type="ECO:0000256" key="5">
    <source>
        <dbReference type="PROSITE-ProRule" id="PRU00104"/>
    </source>
</evidence>
<keyword evidence="4 5" id="KW-0833">Ubl conjugation pathway</keyword>
<evidence type="ECO:0000256" key="3">
    <source>
        <dbReference type="ARBA" id="ARBA00022679"/>
    </source>
</evidence>
<feature type="compositionally biased region" description="Low complexity" evidence="6">
    <location>
        <begin position="229"/>
        <end position="244"/>
    </location>
</feature>
<dbReference type="OrthoDB" id="8068875at2759"/>
<dbReference type="SMART" id="SM00119">
    <property type="entry name" value="HECTc"/>
    <property type="match status" value="1"/>
</dbReference>
<dbReference type="CDD" id="cd23767">
    <property type="entry name" value="IQCD"/>
    <property type="match status" value="1"/>
</dbReference>
<evidence type="ECO:0000256" key="2">
    <source>
        <dbReference type="ARBA" id="ARBA00012485"/>
    </source>
</evidence>
<keyword evidence="9" id="KW-1185">Reference proteome</keyword>
<feature type="compositionally biased region" description="Basic and acidic residues" evidence="6">
    <location>
        <begin position="656"/>
        <end position="668"/>
    </location>
</feature>